<feature type="region of interest" description="Disordered" evidence="1">
    <location>
        <begin position="1"/>
        <end position="25"/>
    </location>
</feature>
<dbReference type="Proteomes" id="UP000799291">
    <property type="component" value="Unassembled WGS sequence"/>
</dbReference>
<sequence length="219" mass="24197">MLRSGILRGAAGPASGQVLGGPSPMCQEQSIRADESAGVQIRVVDQVKVSKMEALPSRSELKSKSPSSKPTSTTKNAISATNTPSIRKSLRHPFDSQRSYSPLFERLAIALQKLATGRRAGRKLSALQREEVRGTIHLAILRENMDALYMIRDRADLVRLGMLAEDLEAINHITVVTSTLRDIRRDDRTCGDLLERTIGRDEPEFLQVADLSSMQFRSI</sequence>
<feature type="compositionally biased region" description="Polar residues" evidence="1">
    <location>
        <begin position="76"/>
        <end position="86"/>
    </location>
</feature>
<reference evidence="2" key="1">
    <citation type="journal article" date="2020" name="Stud. Mycol.">
        <title>101 Dothideomycetes genomes: a test case for predicting lifestyles and emergence of pathogens.</title>
        <authorList>
            <person name="Haridas S."/>
            <person name="Albert R."/>
            <person name="Binder M."/>
            <person name="Bloem J."/>
            <person name="Labutti K."/>
            <person name="Salamov A."/>
            <person name="Andreopoulos B."/>
            <person name="Baker S."/>
            <person name="Barry K."/>
            <person name="Bills G."/>
            <person name="Bluhm B."/>
            <person name="Cannon C."/>
            <person name="Castanera R."/>
            <person name="Culley D."/>
            <person name="Daum C."/>
            <person name="Ezra D."/>
            <person name="Gonzalez J."/>
            <person name="Henrissat B."/>
            <person name="Kuo A."/>
            <person name="Liang C."/>
            <person name="Lipzen A."/>
            <person name="Lutzoni F."/>
            <person name="Magnuson J."/>
            <person name="Mondo S."/>
            <person name="Nolan M."/>
            <person name="Ohm R."/>
            <person name="Pangilinan J."/>
            <person name="Park H.-J."/>
            <person name="Ramirez L."/>
            <person name="Alfaro M."/>
            <person name="Sun H."/>
            <person name="Tritt A."/>
            <person name="Yoshinaga Y."/>
            <person name="Zwiers L.-H."/>
            <person name="Turgeon B."/>
            <person name="Goodwin S."/>
            <person name="Spatafora J."/>
            <person name="Crous P."/>
            <person name="Grigoriev I."/>
        </authorList>
    </citation>
    <scope>NUCLEOTIDE SEQUENCE</scope>
    <source>
        <strain evidence="2">CBS 122367</strain>
    </source>
</reference>
<name>A0A6G1JJY6_9PLEO</name>
<dbReference type="EMBL" id="MU005570">
    <property type="protein sequence ID" value="KAF2690872.1"/>
    <property type="molecule type" value="Genomic_DNA"/>
</dbReference>
<evidence type="ECO:0000313" key="3">
    <source>
        <dbReference type="Proteomes" id="UP000799291"/>
    </source>
</evidence>
<organism evidence="2 3">
    <name type="scientific">Lentithecium fluviatile CBS 122367</name>
    <dbReference type="NCBI Taxonomy" id="1168545"/>
    <lineage>
        <taxon>Eukaryota</taxon>
        <taxon>Fungi</taxon>
        <taxon>Dikarya</taxon>
        <taxon>Ascomycota</taxon>
        <taxon>Pezizomycotina</taxon>
        <taxon>Dothideomycetes</taxon>
        <taxon>Pleosporomycetidae</taxon>
        <taxon>Pleosporales</taxon>
        <taxon>Massarineae</taxon>
        <taxon>Lentitheciaceae</taxon>
        <taxon>Lentithecium</taxon>
    </lineage>
</organism>
<feature type="compositionally biased region" description="Low complexity" evidence="1">
    <location>
        <begin position="64"/>
        <end position="75"/>
    </location>
</feature>
<proteinExistence type="predicted"/>
<keyword evidence="3" id="KW-1185">Reference proteome</keyword>
<accession>A0A6G1JJY6</accession>
<dbReference type="AlphaFoldDB" id="A0A6G1JJY6"/>
<gene>
    <name evidence="2" type="ORF">K458DRAFT_455022</name>
</gene>
<evidence type="ECO:0000313" key="2">
    <source>
        <dbReference type="EMBL" id="KAF2690872.1"/>
    </source>
</evidence>
<evidence type="ECO:0000256" key="1">
    <source>
        <dbReference type="SAM" id="MobiDB-lite"/>
    </source>
</evidence>
<protein>
    <submittedName>
        <fullName evidence="2">Uncharacterized protein</fullName>
    </submittedName>
</protein>
<feature type="region of interest" description="Disordered" evidence="1">
    <location>
        <begin position="55"/>
        <end position="93"/>
    </location>
</feature>